<sequence>MTATDKSRLTRLLTFLLALGVLAATTLHSAALQAAPDAAAAFPSRPVRIVVPVAAGGSADKLTRTLADRLSSLWGQSVVVENVAGASGTIGAGRVAKAAPDGYTLLQQGEGITLNGILFRDLPYDTHKSFTPIIKAVVNPQILVVHPSTGIGSLGEYVARARAQPESISLGLPGNGGIAHVAHEILTQETGAKVNYIPYPGGGPATLDVLAGHTNATLITLAAVTDYVRAGKLRALAVTTSYRSPALPDVPTVAEAGGPPGFSVESWQGYFAPAGTPPAIVAKINRDIGTVLQSPEVRAQLEAQGFKVAGGTPQALAESLQAERPLYAKAIKTAGLTLR</sequence>
<keyword evidence="3" id="KW-0675">Receptor</keyword>
<comment type="similarity">
    <text evidence="1">Belongs to the UPF0065 (bug) family.</text>
</comment>
<keyword evidence="4" id="KW-1185">Reference proteome</keyword>
<feature type="signal peptide" evidence="2">
    <location>
        <begin position="1"/>
        <end position="23"/>
    </location>
</feature>
<dbReference type="AlphaFoldDB" id="A0A1I1UN40"/>
<dbReference type="Pfam" id="PF03401">
    <property type="entry name" value="TctC"/>
    <property type="match status" value="1"/>
</dbReference>
<evidence type="ECO:0000256" key="1">
    <source>
        <dbReference type="ARBA" id="ARBA00006987"/>
    </source>
</evidence>
<dbReference type="Gene3D" id="3.40.190.10">
    <property type="entry name" value="Periplasmic binding protein-like II"/>
    <property type="match status" value="1"/>
</dbReference>
<gene>
    <name evidence="3" type="ORF">SAMN04489710_105154</name>
</gene>
<evidence type="ECO:0000313" key="4">
    <source>
        <dbReference type="Proteomes" id="UP000199517"/>
    </source>
</evidence>
<dbReference type="CDD" id="cd13578">
    <property type="entry name" value="PBP2_Bug27"/>
    <property type="match status" value="1"/>
</dbReference>
<dbReference type="PIRSF" id="PIRSF017082">
    <property type="entry name" value="YflP"/>
    <property type="match status" value="1"/>
</dbReference>
<dbReference type="STRING" id="32040.SAMN04489710_105154"/>
<dbReference type="OrthoDB" id="8806200at2"/>
<feature type="chain" id="PRO_5011698577" evidence="2">
    <location>
        <begin position="24"/>
        <end position="339"/>
    </location>
</feature>
<dbReference type="PANTHER" id="PTHR42928">
    <property type="entry name" value="TRICARBOXYLATE-BINDING PROTEIN"/>
    <property type="match status" value="1"/>
</dbReference>
<dbReference type="InterPro" id="IPR005064">
    <property type="entry name" value="BUG"/>
</dbReference>
<accession>A0A1I1UN40</accession>
<keyword evidence="2" id="KW-0732">Signal</keyword>
<reference evidence="4" key="1">
    <citation type="submission" date="2016-10" db="EMBL/GenBank/DDBJ databases">
        <authorList>
            <person name="Varghese N."/>
            <person name="Submissions S."/>
        </authorList>
    </citation>
    <scope>NUCLEOTIDE SEQUENCE [LARGE SCALE GENOMIC DNA]</scope>
    <source>
        <strain evidence="4">DSM 7481</strain>
    </source>
</reference>
<dbReference type="InterPro" id="IPR042100">
    <property type="entry name" value="Bug_dom1"/>
</dbReference>
<dbReference type="EMBL" id="FOMQ01000005">
    <property type="protein sequence ID" value="SFD71995.1"/>
    <property type="molecule type" value="Genomic_DNA"/>
</dbReference>
<protein>
    <submittedName>
        <fullName evidence="3">Tripartite-type tricarboxylate transporter, receptor component TctC</fullName>
    </submittedName>
</protein>
<dbReference type="Gene3D" id="3.40.190.150">
    <property type="entry name" value="Bordetella uptake gene, domain 1"/>
    <property type="match status" value="1"/>
</dbReference>
<evidence type="ECO:0000256" key="2">
    <source>
        <dbReference type="SAM" id="SignalP"/>
    </source>
</evidence>
<name>A0A1I1UN40_9BURK</name>
<proteinExistence type="inferred from homology"/>
<organism evidence="3 4">
    <name type="scientific">Paracidovorax konjaci</name>
    <dbReference type="NCBI Taxonomy" id="32040"/>
    <lineage>
        <taxon>Bacteria</taxon>
        <taxon>Pseudomonadati</taxon>
        <taxon>Pseudomonadota</taxon>
        <taxon>Betaproteobacteria</taxon>
        <taxon>Burkholderiales</taxon>
        <taxon>Comamonadaceae</taxon>
        <taxon>Paracidovorax</taxon>
    </lineage>
</organism>
<dbReference type="RefSeq" id="WP_092951446.1">
    <property type="nucleotide sequence ID" value="NZ_FOMQ01000005.1"/>
</dbReference>
<dbReference type="SUPFAM" id="SSF53850">
    <property type="entry name" value="Periplasmic binding protein-like II"/>
    <property type="match status" value="1"/>
</dbReference>
<evidence type="ECO:0000313" key="3">
    <source>
        <dbReference type="EMBL" id="SFD71995.1"/>
    </source>
</evidence>
<dbReference type="PANTHER" id="PTHR42928:SF5">
    <property type="entry name" value="BLR1237 PROTEIN"/>
    <property type="match status" value="1"/>
</dbReference>
<dbReference type="Proteomes" id="UP000199517">
    <property type="component" value="Unassembled WGS sequence"/>
</dbReference>